<proteinExistence type="predicted"/>
<sequence>MSADSSSPRTYRYLSTLDTRIRTKDTMPTTYTLIPRPQNLSATATLIHRLRHPLRVQRTRHPSLPPSHSRHACASEDRRRPRVEDEWIEAPTRSGSPCQLVEFEDKGEYSEQRYGDVNLYWNSVLVEASEEEKEKRRLSEEKRNRQKRTKGRVFEDSEQLQKAARKNGKGKDADASSQPILSSEPHAESRIPPELRSSLLDHSATKQVPKKPVDDVSNQPTCLYRNTNGETNNDRYITLTENTSVAELPNVNPDHDTEPTLTWNSALERILSSPHVDAEVEATIRARARGRPIERSNHTHNPMVDMRMVEMVPNFSYPIASAQWSERRDDDPHSLTNGYEHQGIHSSTHQNTQERYQAETNSTKSSTSTAPFIHSPSASSDSLYRAPTPPPPTERDPRSVLRDILDPNELALYQEIVAHDPRFTVLLDDAEVLNRQVSLIRKLHTVITRSSNGIADSEDCDVPELREGFVGTSDASRGLPTECCSCGGGARELESVVGFRDRVLHGCWEREESLLNTLFDVRRRRDARRGFVTMFSRGLSSYPTTLRSPLADGVPDGNSGVGSVVFETGMAGDSSLKRRELDALVYIAAQNVRILREDLDDMVN</sequence>
<organism evidence="2 3">
    <name type="scientific">Ascochyta lentis</name>
    <dbReference type="NCBI Taxonomy" id="205686"/>
    <lineage>
        <taxon>Eukaryota</taxon>
        <taxon>Fungi</taxon>
        <taxon>Dikarya</taxon>
        <taxon>Ascomycota</taxon>
        <taxon>Pezizomycotina</taxon>
        <taxon>Dothideomycetes</taxon>
        <taxon>Pleosporomycetidae</taxon>
        <taxon>Pleosporales</taxon>
        <taxon>Pleosporineae</taxon>
        <taxon>Didymellaceae</taxon>
        <taxon>Ascochyta</taxon>
    </lineage>
</organism>
<protein>
    <submittedName>
        <fullName evidence="2">Uncharacterized protein</fullName>
    </submittedName>
</protein>
<feature type="compositionally biased region" description="Polar residues" evidence="1">
    <location>
        <begin position="216"/>
        <end position="229"/>
    </location>
</feature>
<name>A0A8H7J992_9PLEO</name>
<feature type="region of interest" description="Disordered" evidence="1">
    <location>
        <begin position="59"/>
        <end position="82"/>
    </location>
</feature>
<comment type="caution">
    <text evidence="2">The sequence shown here is derived from an EMBL/GenBank/DDBJ whole genome shotgun (WGS) entry which is preliminary data.</text>
</comment>
<dbReference type="AlphaFoldDB" id="A0A8H7J992"/>
<evidence type="ECO:0000256" key="1">
    <source>
        <dbReference type="SAM" id="MobiDB-lite"/>
    </source>
</evidence>
<feature type="region of interest" description="Disordered" evidence="1">
    <location>
        <begin position="324"/>
        <end position="399"/>
    </location>
</feature>
<feature type="compositionally biased region" description="Basic and acidic residues" evidence="1">
    <location>
        <begin position="73"/>
        <end position="82"/>
    </location>
</feature>
<feature type="region of interest" description="Disordered" evidence="1">
    <location>
        <begin position="131"/>
        <end position="229"/>
    </location>
</feature>
<dbReference type="OrthoDB" id="3796571at2759"/>
<dbReference type="Proteomes" id="UP000651452">
    <property type="component" value="Unassembled WGS sequence"/>
</dbReference>
<feature type="compositionally biased region" description="Basic and acidic residues" evidence="1">
    <location>
        <begin position="132"/>
        <end position="143"/>
    </location>
</feature>
<evidence type="ECO:0000313" key="3">
    <source>
        <dbReference type="Proteomes" id="UP000651452"/>
    </source>
</evidence>
<feature type="compositionally biased region" description="Polar residues" evidence="1">
    <location>
        <begin position="334"/>
        <end position="382"/>
    </location>
</feature>
<evidence type="ECO:0000313" key="2">
    <source>
        <dbReference type="EMBL" id="KAF9699391.1"/>
    </source>
</evidence>
<accession>A0A8H7J992</accession>
<gene>
    <name evidence="2" type="ORF">EKO04_002251</name>
</gene>
<keyword evidence="3" id="KW-1185">Reference proteome</keyword>
<reference evidence="2" key="2">
    <citation type="submission" date="2020-09" db="EMBL/GenBank/DDBJ databases">
        <title>Reference genome assembly for Australian Ascochyta lentis isolate Al4.</title>
        <authorList>
            <person name="Lee R.C."/>
            <person name="Farfan-Caceres L.M."/>
            <person name="Debler J.W."/>
            <person name="Williams A.H."/>
            <person name="Henares B.M."/>
        </authorList>
    </citation>
    <scope>NUCLEOTIDE SEQUENCE</scope>
    <source>
        <strain evidence="2">Al4</strain>
    </source>
</reference>
<reference evidence="2" key="1">
    <citation type="submission" date="2018-12" db="EMBL/GenBank/DDBJ databases">
        <authorList>
            <person name="Syme R.A."/>
            <person name="Farfan-Caceres L."/>
            <person name="Lichtenzveig J."/>
        </authorList>
    </citation>
    <scope>NUCLEOTIDE SEQUENCE</scope>
    <source>
        <strain evidence="2">Al4</strain>
    </source>
</reference>
<dbReference type="EMBL" id="RZGK01000004">
    <property type="protein sequence ID" value="KAF9699391.1"/>
    <property type="molecule type" value="Genomic_DNA"/>
</dbReference>